<gene>
    <name evidence="2" type="ORF">FM121_08140</name>
</gene>
<dbReference type="Proteomes" id="UP000195918">
    <property type="component" value="Unassembled WGS sequence"/>
</dbReference>
<keyword evidence="3" id="KW-1185">Reference proteome</keyword>
<evidence type="ECO:0000256" key="1">
    <source>
        <dbReference type="SAM" id="Phobius"/>
    </source>
</evidence>
<evidence type="ECO:0000313" key="3">
    <source>
        <dbReference type="Proteomes" id="UP000195918"/>
    </source>
</evidence>
<feature type="transmembrane region" description="Helical" evidence="1">
    <location>
        <begin position="40"/>
        <end position="60"/>
    </location>
</feature>
<accession>A0A1X6WP90</accession>
<proteinExistence type="predicted"/>
<feature type="transmembrane region" description="Helical" evidence="1">
    <location>
        <begin position="6"/>
        <end position="28"/>
    </location>
</feature>
<dbReference type="AlphaFoldDB" id="A0A1X6WP90"/>
<keyword evidence="1" id="KW-0812">Transmembrane</keyword>
<dbReference type="OrthoDB" id="9922573at2"/>
<dbReference type="RefSeq" id="WP_086951678.1">
    <property type="nucleotide sequence ID" value="NZ_FWFD01000012.1"/>
</dbReference>
<reference evidence="3" key="1">
    <citation type="submission" date="2017-02" db="EMBL/GenBank/DDBJ databases">
        <authorList>
            <person name="Dridi B."/>
        </authorList>
    </citation>
    <scope>NUCLEOTIDE SEQUENCE [LARGE SCALE GENOMIC DNA]</scope>
    <source>
        <strain evidence="3">bH819</strain>
    </source>
</reference>
<protein>
    <submittedName>
        <fullName evidence="2">Uncharacterized protein</fullName>
    </submittedName>
</protein>
<keyword evidence="1" id="KW-1133">Transmembrane helix</keyword>
<keyword evidence="1" id="KW-0472">Membrane</keyword>
<dbReference type="EMBL" id="FWFD01000012">
    <property type="protein sequence ID" value="SLM86042.1"/>
    <property type="molecule type" value="Genomic_DNA"/>
</dbReference>
<sequence>MNQESLKLIGLALVTLGIIFGVLGKLFVKTRLFIFRDSSMLKQFITGFILMIIGVVFLYLSGAI</sequence>
<organism evidence="2 3">
    <name type="scientific">Vagococcus fluvialis bH819</name>
    <dbReference type="NCBI Taxonomy" id="1255619"/>
    <lineage>
        <taxon>Bacteria</taxon>
        <taxon>Bacillati</taxon>
        <taxon>Bacillota</taxon>
        <taxon>Bacilli</taxon>
        <taxon>Lactobacillales</taxon>
        <taxon>Enterococcaceae</taxon>
        <taxon>Vagococcus</taxon>
    </lineage>
</organism>
<evidence type="ECO:0000313" key="2">
    <source>
        <dbReference type="EMBL" id="SLM86042.1"/>
    </source>
</evidence>
<name>A0A1X6WP90_9ENTE</name>